<dbReference type="AlphaFoldDB" id="A0A382FYR0"/>
<protein>
    <recommendedName>
        <fullName evidence="2">BRCT domain-containing protein</fullName>
    </recommendedName>
</protein>
<dbReference type="InterPro" id="IPR036420">
    <property type="entry name" value="BRCT_dom_sf"/>
</dbReference>
<dbReference type="EMBL" id="UINC01052122">
    <property type="protein sequence ID" value="SVB67081.1"/>
    <property type="molecule type" value="Genomic_DNA"/>
</dbReference>
<feature type="non-terminal residue" evidence="1">
    <location>
        <position position="1"/>
    </location>
</feature>
<name>A0A382FYR0_9ZZZZ</name>
<sequence length="75" mass="8249">VSVSSRPLQVCHREPYLQSKKVDFLVVGVTDFAVVKDGASSKMRKAIELAEAGHSVEIIDEADFLRLLNRTSTSC</sequence>
<accession>A0A382FYR0</accession>
<gene>
    <name evidence="1" type="ORF">METZ01_LOCUS219935</name>
</gene>
<dbReference type="Gene3D" id="3.40.50.10190">
    <property type="entry name" value="BRCT domain"/>
    <property type="match status" value="1"/>
</dbReference>
<organism evidence="1">
    <name type="scientific">marine metagenome</name>
    <dbReference type="NCBI Taxonomy" id="408172"/>
    <lineage>
        <taxon>unclassified sequences</taxon>
        <taxon>metagenomes</taxon>
        <taxon>ecological metagenomes</taxon>
    </lineage>
</organism>
<reference evidence="1" key="1">
    <citation type="submission" date="2018-05" db="EMBL/GenBank/DDBJ databases">
        <authorList>
            <person name="Lanie J.A."/>
            <person name="Ng W.-L."/>
            <person name="Kazmierczak K.M."/>
            <person name="Andrzejewski T.M."/>
            <person name="Davidsen T.M."/>
            <person name="Wayne K.J."/>
            <person name="Tettelin H."/>
            <person name="Glass J.I."/>
            <person name="Rusch D."/>
            <person name="Podicherti R."/>
            <person name="Tsui H.-C.T."/>
            <person name="Winkler M.E."/>
        </authorList>
    </citation>
    <scope>NUCLEOTIDE SEQUENCE</scope>
</reference>
<proteinExistence type="predicted"/>
<evidence type="ECO:0000313" key="1">
    <source>
        <dbReference type="EMBL" id="SVB67081.1"/>
    </source>
</evidence>
<evidence type="ECO:0008006" key="2">
    <source>
        <dbReference type="Google" id="ProtNLM"/>
    </source>
</evidence>